<evidence type="ECO:0000256" key="1">
    <source>
        <dbReference type="ARBA" id="ARBA00004123"/>
    </source>
</evidence>
<dbReference type="EMBL" id="JAPCWZ010000005">
    <property type="protein sequence ID" value="KAK8862362.1"/>
    <property type="molecule type" value="Genomic_DNA"/>
</dbReference>
<feature type="compositionally biased region" description="Polar residues" evidence="4">
    <location>
        <begin position="625"/>
        <end position="643"/>
    </location>
</feature>
<name>A0ABR2IG83_9PEZI</name>
<feature type="region of interest" description="Disordered" evidence="4">
    <location>
        <begin position="509"/>
        <end position="555"/>
    </location>
</feature>
<reference evidence="5 6" key="1">
    <citation type="journal article" date="2024" name="IMA Fungus">
        <title>Apiospora arundinis, a panoply of carbohydrate-active enzymes and secondary metabolites.</title>
        <authorList>
            <person name="Sorensen T."/>
            <person name="Petersen C."/>
            <person name="Muurmann A.T."/>
            <person name="Christiansen J.V."/>
            <person name="Brundto M.L."/>
            <person name="Overgaard C.K."/>
            <person name="Boysen A.T."/>
            <person name="Wollenberg R.D."/>
            <person name="Larsen T.O."/>
            <person name="Sorensen J.L."/>
            <person name="Nielsen K.L."/>
            <person name="Sondergaard T.E."/>
        </authorList>
    </citation>
    <scope>NUCLEOTIDE SEQUENCE [LARGE SCALE GENOMIC DNA]</scope>
    <source>
        <strain evidence="5 6">AAU 773</strain>
    </source>
</reference>
<feature type="region of interest" description="Disordered" evidence="4">
    <location>
        <begin position="9"/>
        <end position="54"/>
    </location>
</feature>
<feature type="region of interest" description="Disordered" evidence="4">
    <location>
        <begin position="79"/>
        <end position="112"/>
    </location>
</feature>
<keyword evidence="3" id="KW-0539">Nucleus</keyword>
<gene>
    <name evidence="5" type="ORF">PGQ11_008597</name>
</gene>
<dbReference type="PANTHER" id="PTHR14152:SF5">
    <property type="entry name" value="U4_U6.U5 TRI-SNRNP-ASSOCIATED PROTEIN 1"/>
    <property type="match status" value="1"/>
</dbReference>
<evidence type="ECO:0000256" key="2">
    <source>
        <dbReference type="ARBA" id="ARBA00006076"/>
    </source>
</evidence>
<evidence type="ECO:0000256" key="3">
    <source>
        <dbReference type="ARBA" id="ARBA00023242"/>
    </source>
</evidence>
<evidence type="ECO:0000313" key="5">
    <source>
        <dbReference type="EMBL" id="KAK8862362.1"/>
    </source>
</evidence>
<feature type="compositionally biased region" description="Basic residues" evidence="4">
    <location>
        <begin position="288"/>
        <end position="300"/>
    </location>
</feature>
<feature type="region of interest" description="Disordered" evidence="4">
    <location>
        <begin position="355"/>
        <end position="481"/>
    </location>
</feature>
<feature type="compositionally biased region" description="Basic and acidic residues" evidence="4">
    <location>
        <begin position="509"/>
        <end position="547"/>
    </location>
</feature>
<dbReference type="InterPro" id="IPR005011">
    <property type="entry name" value="SNU66/SART1"/>
</dbReference>
<accession>A0ABR2IG83</accession>
<protein>
    <submittedName>
        <fullName evidence="5">SART-1 protein</fullName>
    </submittedName>
</protein>
<dbReference type="PANTHER" id="PTHR14152">
    <property type="entry name" value="SQUAMOUS CELL CARCINOMA ANTIGEN RECOGNISED BY CYTOTOXIC T LYMPHOCYTES"/>
    <property type="match status" value="1"/>
</dbReference>
<feature type="compositionally biased region" description="Basic and acidic residues" evidence="4">
    <location>
        <begin position="407"/>
        <end position="416"/>
    </location>
</feature>
<organism evidence="5 6">
    <name type="scientific">Apiospora arundinis</name>
    <dbReference type="NCBI Taxonomy" id="335852"/>
    <lineage>
        <taxon>Eukaryota</taxon>
        <taxon>Fungi</taxon>
        <taxon>Dikarya</taxon>
        <taxon>Ascomycota</taxon>
        <taxon>Pezizomycotina</taxon>
        <taxon>Sordariomycetes</taxon>
        <taxon>Xylariomycetidae</taxon>
        <taxon>Amphisphaeriales</taxon>
        <taxon>Apiosporaceae</taxon>
        <taxon>Apiospora</taxon>
    </lineage>
</organism>
<dbReference type="Pfam" id="PF03343">
    <property type="entry name" value="SART-1"/>
    <property type="match status" value="1"/>
</dbReference>
<comment type="caution">
    <text evidence="5">The sequence shown here is derived from an EMBL/GenBank/DDBJ whole genome shotgun (WGS) entry which is preliminary data.</text>
</comment>
<evidence type="ECO:0000313" key="6">
    <source>
        <dbReference type="Proteomes" id="UP001390339"/>
    </source>
</evidence>
<feature type="compositionally biased region" description="Basic and acidic residues" evidence="4">
    <location>
        <begin position="607"/>
        <end position="624"/>
    </location>
</feature>
<feature type="region of interest" description="Disordered" evidence="4">
    <location>
        <begin position="282"/>
        <end position="338"/>
    </location>
</feature>
<dbReference type="Proteomes" id="UP001390339">
    <property type="component" value="Unassembled WGS sequence"/>
</dbReference>
<feature type="compositionally biased region" description="Basic and acidic residues" evidence="4">
    <location>
        <begin position="366"/>
        <end position="378"/>
    </location>
</feature>
<feature type="compositionally biased region" description="Basic and acidic residues" evidence="4">
    <location>
        <begin position="437"/>
        <end position="452"/>
    </location>
</feature>
<comment type="subcellular location">
    <subcellularLocation>
        <location evidence="1">Nucleus</location>
    </subcellularLocation>
</comment>
<feature type="compositionally biased region" description="Basic and acidic residues" evidence="4">
    <location>
        <begin position="79"/>
        <end position="98"/>
    </location>
</feature>
<evidence type="ECO:0000256" key="4">
    <source>
        <dbReference type="SAM" id="MobiDB-lite"/>
    </source>
</evidence>
<feature type="region of interest" description="Disordered" evidence="4">
    <location>
        <begin position="598"/>
        <end position="655"/>
    </location>
</feature>
<proteinExistence type="inferred from homology"/>
<sequence length="655" mass="73903">MDPAEIAEFNRLRAEQGLPPLPVPGAAGPQFKEQTDSDGEEEEPASTLETREAAAYDNFKKIQDAEAAKKRREEKAAAIKKARDAAKRTELLEGKGLGEPDEGEGVDAKSWLMTQKKRQKRIEKARKLEEEMAAAEAAAAAQVKYTSKDLAGVRVAHEISAFEDGDEQVLTLKDSNIIGDDDEGDELENIDLRDREKLTERLDLKKKKAVYDPLAADEAGETSILAHYDEEISGKKAKRFTLDDQGTSFQAQVEAGQPQDRKLQQINLDIFKDEQQPSSDYLDISQVKVKKPKKKKKSARQRPLDEDDIFPTAPVVDDQSMDIDSGAIPFGRKRKVEDTTLADDEDLQATLTKQRREALKRRKRVRPEDLARQLKEESEAPGVDGEQSEQQGGLVIDETSKFISGLNKEDIEDRKQQKSKTPNPEAATAMDDESDEDRPMVDRDEAEAHQREMSAPAEVPDAGVDEEKTIGVGSGLGSTLQLLRERNLIKDSNSSEMNDNLRQQQQFLADKKRREQMIEHDARSQRERDRTSGRLDRMSAREKEDWARQQNNMRDQQTARQMAELFNKGYKPNVQLKYHDDHGRSLDQKEAFKHLSHQFHGKGSGKGKTDKYLKKIEDEKRRESQSVLDSSQNVGMSSAAAQQTKKRKEAGVRLQ</sequence>
<keyword evidence="6" id="KW-1185">Reference proteome</keyword>
<comment type="similarity">
    <text evidence="2">Belongs to the SNU66/SART1 family.</text>
</comment>